<sequence>MILRVGLEAWSVWTVYLLVGTMQLVLISMGFYFAIRGRKDPGEGKSSAVQEDDFVEGWNAYVRSRAPSNVSQAPSRLAPDERSLLLPRKRVSDAR</sequence>
<comment type="caution">
    <text evidence="2">The sequence shown here is derived from an EMBL/GenBank/DDBJ whole genome shotgun (WGS) entry which is preliminary data.</text>
</comment>
<protein>
    <submittedName>
        <fullName evidence="2">Uncharacterized protein</fullName>
    </submittedName>
</protein>
<accession>A0A4U0VEN2</accession>
<dbReference type="EMBL" id="NAJP01000005">
    <property type="protein sequence ID" value="TKA47551.1"/>
    <property type="molecule type" value="Genomic_DNA"/>
</dbReference>
<reference evidence="2 3" key="1">
    <citation type="submission" date="2017-03" db="EMBL/GenBank/DDBJ databases">
        <title>Genomes of endolithic fungi from Antarctica.</title>
        <authorList>
            <person name="Coleine C."/>
            <person name="Masonjones S."/>
            <person name="Stajich J.E."/>
        </authorList>
    </citation>
    <scope>NUCLEOTIDE SEQUENCE [LARGE SCALE GENOMIC DNA]</scope>
    <source>
        <strain evidence="2 3">CCFEE 5311</strain>
    </source>
</reference>
<keyword evidence="1" id="KW-0472">Membrane</keyword>
<keyword evidence="1" id="KW-1133">Transmembrane helix</keyword>
<feature type="transmembrane region" description="Helical" evidence="1">
    <location>
        <begin position="12"/>
        <end position="35"/>
    </location>
</feature>
<proteinExistence type="predicted"/>
<evidence type="ECO:0000256" key="1">
    <source>
        <dbReference type="SAM" id="Phobius"/>
    </source>
</evidence>
<gene>
    <name evidence="2" type="ORF">B0A54_01923</name>
</gene>
<name>A0A4U0VEN2_9PEZI</name>
<evidence type="ECO:0000313" key="2">
    <source>
        <dbReference type="EMBL" id="TKA47551.1"/>
    </source>
</evidence>
<keyword evidence="1" id="KW-0812">Transmembrane</keyword>
<dbReference type="AlphaFoldDB" id="A0A4U0VEN2"/>
<dbReference type="OrthoDB" id="19344at2759"/>
<dbReference type="Proteomes" id="UP000310066">
    <property type="component" value="Unassembled WGS sequence"/>
</dbReference>
<evidence type="ECO:0000313" key="3">
    <source>
        <dbReference type="Proteomes" id="UP000310066"/>
    </source>
</evidence>
<organism evidence="2 3">
    <name type="scientific">Friedmanniomyces endolithicus</name>
    <dbReference type="NCBI Taxonomy" id="329885"/>
    <lineage>
        <taxon>Eukaryota</taxon>
        <taxon>Fungi</taxon>
        <taxon>Dikarya</taxon>
        <taxon>Ascomycota</taxon>
        <taxon>Pezizomycotina</taxon>
        <taxon>Dothideomycetes</taxon>
        <taxon>Dothideomycetidae</taxon>
        <taxon>Mycosphaerellales</taxon>
        <taxon>Teratosphaeriaceae</taxon>
        <taxon>Friedmanniomyces</taxon>
    </lineage>
</organism>